<evidence type="ECO:0000313" key="5">
    <source>
        <dbReference type="EMBL" id="QHI72747.1"/>
    </source>
</evidence>
<dbReference type="GO" id="GO:0005886">
    <property type="term" value="C:plasma membrane"/>
    <property type="evidence" value="ECO:0007669"/>
    <property type="project" value="TreeGrafter"/>
</dbReference>
<dbReference type="InterPro" id="IPR036188">
    <property type="entry name" value="FAD/NAD-bd_sf"/>
</dbReference>
<name>A0A6P1MFS5_9FIRM</name>
<sequence>MPEIIVVGNGLAGLSAAISAVESGSEVTLISQNTAERSQSVMAAGGINAALNTKGQEDSVEQHYEDTIKSGCGLADSEALKCMIQEAPAIVKKLSKMGVIFSRDKNGNLDLRYFGGQKKMRTAFSKSGIGRQLMCGMSQEVRRLAAKEKIKIRENLKFLSVITDGNTCFGGIFRDQFTGKLIAVTGDAMILATGGMNGIFGRTTGSLLSDGSATAAVFRQGVKLANCEMIQYHPTTVEANGKRMLISEATRGEGGRLFTYRGKERWYFMEEWYPDRGNLMPRDIVSKSIYKVCNDLKLGIEQKNQVYLDISFLPEEIIHAKLKEVCDLCKIYLKIDPSEECIPVYPGIHYFMGGIYVDKNHQSSMEGLYAAGECACQYHGANRLGGNSTLGAIYGAEWQQKVQ</sequence>
<reference evidence="5 6" key="1">
    <citation type="submission" date="2020-01" db="EMBL/GenBank/DDBJ databases">
        <title>Genomic analysis of Aminipila sp. CBA3637.</title>
        <authorList>
            <person name="Kim Y.B."/>
            <person name="Roh S.W."/>
        </authorList>
    </citation>
    <scope>NUCLEOTIDE SEQUENCE [LARGE SCALE GENOMIC DNA]</scope>
    <source>
        <strain evidence="5 6">CBA3637</strain>
    </source>
</reference>
<evidence type="ECO:0000256" key="2">
    <source>
        <dbReference type="ARBA" id="ARBA00023002"/>
    </source>
</evidence>
<feature type="active site" description="Proton acceptor" evidence="3">
    <location>
        <position position="282"/>
    </location>
</feature>
<dbReference type="GO" id="GO:0050660">
    <property type="term" value="F:flavin adenine dinucleotide binding"/>
    <property type="evidence" value="ECO:0007669"/>
    <property type="project" value="TreeGrafter"/>
</dbReference>
<dbReference type="AlphaFoldDB" id="A0A6P1MFS5"/>
<dbReference type="PANTHER" id="PTHR11632:SF53">
    <property type="entry name" value="SUCCINATE DEHYDROGENASE FLAVOPROTEIN SUBUNIT"/>
    <property type="match status" value="1"/>
</dbReference>
<dbReference type="EMBL" id="CP047591">
    <property type="protein sequence ID" value="QHI72747.1"/>
    <property type="molecule type" value="Genomic_DNA"/>
</dbReference>
<evidence type="ECO:0000313" key="6">
    <source>
        <dbReference type="Proteomes" id="UP000463883"/>
    </source>
</evidence>
<dbReference type="KEGG" id="amic:Ami3637_10335"/>
<keyword evidence="6" id="KW-1185">Reference proteome</keyword>
<dbReference type="Gene3D" id="3.50.50.60">
    <property type="entry name" value="FAD/NAD(P)-binding domain"/>
    <property type="match status" value="1"/>
</dbReference>
<dbReference type="PRINTS" id="PR00411">
    <property type="entry name" value="PNDRDTASEI"/>
</dbReference>
<dbReference type="Gene3D" id="3.90.700.10">
    <property type="entry name" value="Succinate dehydrogenase/fumarate reductase flavoprotein, catalytic domain"/>
    <property type="match status" value="1"/>
</dbReference>
<protein>
    <submittedName>
        <fullName evidence="5">FAD-binding protein</fullName>
    </submittedName>
</protein>
<dbReference type="PRINTS" id="PR00368">
    <property type="entry name" value="FADPNR"/>
</dbReference>
<dbReference type="GO" id="GO:0009061">
    <property type="term" value="P:anaerobic respiration"/>
    <property type="evidence" value="ECO:0007669"/>
    <property type="project" value="TreeGrafter"/>
</dbReference>
<organism evidence="5 6">
    <name type="scientific">Aminipila terrae</name>
    <dbReference type="NCBI Taxonomy" id="2697030"/>
    <lineage>
        <taxon>Bacteria</taxon>
        <taxon>Bacillati</taxon>
        <taxon>Bacillota</taxon>
        <taxon>Clostridia</taxon>
        <taxon>Peptostreptococcales</taxon>
        <taxon>Anaerovoracaceae</taxon>
        <taxon>Aminipila</taxon>
    </lineage>
</organism>
<dbReference type="SUPFAM" id="SSF56425">
    <property type="entry name" value="Succinate dehydrogenase/fumarate reductase flavoprotein, catalytic domain"/>
    <property type="match status" value="1"/>
</dbReference>
<dbReference type="GO" id="GO:0000104">
    <property type="term" value="F:succinate dehydrogenase activity"/>
    <property type="evidence" value="ECO:0007669"/>
    <property type="project" value="TreeGrafter"/>
</dbReference>
<dbReference type="SUPFAM" id="SSF51905">
    <property type="entry name" value="FAD/NAD(P)-binding domain"/>
    <property type="match status" value="1"/>
</dbReference>
<dbReference type="Proteomes" id="UP000463883">
    <property type="component" value="Chromosome"/>
</dbReference>
<keyword evidence="1" id="KW-0285">Flavoprotein</keyword>
<feature type="domain" description="FAD-dependent oxidoreductase 2 FAD-binding" evidence="4">
    <location>
        <begin position="4"/>
        <end position="388"/>
    </location>
</feature>
<gene>
    <name evidence="5" type="ORF">Ami3637_10335</name>
</gene>
<evidence type="ECO:0000259" key="4">
    <source>
        <dbReference type="Pfam" id="PF00890"/>
    </source>
</evidence>
<keyword evidence="2" id="KW-0560">Oxidoreductase</keyword>
<accession>A0A6P1MFS5</accession>
<dbReference type="GO" id="GO:0009055">
    <property type="term" value="F:electron transfer activity"/>
    <property type="evidence" value="ECO:0007669"/>
    <property type="project" value="TreeGrafter"/>
</dbReference>
<dbReference type="PANTHER" id="PTHR11632">
    <property type="entry name" value="SUCCINATE DEHYDROGENASE 2 FLAVOPROTEIN SUBUNIT"/>
    <property type="match status" value="1"/>
</dbReference>
<dbReference type="InterPro" id="IPR003953">
    <property type="entry name" value="FAD-dep_OxRdtase_2_FAD-bd"/>
</dbReference>
<proteinExistence type="predicted"/>
<evidence type="ECO:0000256" key="3">
    <source>
        <dbReference type="PIRSR" id="PIRSR630664-50"/>
    </source>
</evidence>
<dbReference type="InterPro" id="IPR027477">
    <property type="entry name" value="Succ_DH/fumarate_Rdtase_cat_sf"/>
</dbReference>
<dbReference type="GO" id="GO:0033765">
    <property type="term" value="F:steroid dehydrogenase activity, acting on the CH-CH group of donors"/>
    <property type="evidence" value="ECO:0007669"/>
    <property type="project" value="UniProtKB-ARBA"/>
</dbReference>
<evidence type="ECO:0000256" key="1">
    <source>
        <dbReference type="ARBA" id="ARBA00022630"/>
    </source>
</evidence>
<dbReference type="Pfam" id="PF00890">
    <property type="entry name" value="FAD_binding_2"/>
    <property type="match status" value="1"/>
</dbReference>
<dbReference type="RefSeq" id="WP_162362514.1">
    <property type="nucleotide sequence ID" value="NZ_CP047591.1"/>
</dbReference>
<dbReference type="InterPro" id="IPR030664">
    <property type="entry name" value="SdhA/FrdA/AprA"/>
</dbReference>